<dbReference type="CDD" id="cd08422">
    <property type="entry name" value="PBP2_CrgA_like"/>
    <property type="match status" value="1"/>
</dbReference>
<dbReference type="SUPFAM" id="SSF53850">
    <property type="entry name" value="Periplasmic binding protein-like II"/>
    <property type="match status" value="1"/>
</dbReference>
<dbReference type="EMBL" id="CP020472">
    <property type="protein sequence ID" value="ARD20968.1"/>
    <property type="molecule type" value="Genomic_DNA"/>
</dbReference>
<dbReference type="InterPro" id="IPR036390">
    <property type="entry name" value="WH_DNA-bd_sf"/>
</dbReference>
<dbReference type="InterPro" id="IPR058163">
    <property type="entry name" value="LysR-type_TF_proteobact-type"/>
</dbReference>
<evidence type="ECO:0000313" key="7">
    <source>
        <dbReference type="Proteomes" id="UP000191820"/>
    </source>
</evidence>
<sequence length="302" mass="34232">MNTEINLVDIRAFVVIAEQGNFTQAAEVLGCSRSHLSKQLLSLETFLGVSLIIRTTRTQRLTDQGAMFLQQCQQALHQIEQAVATTVDSAEKLSGNIYINCVGGFLGEDIIVPLVNDFIQLYPDITIDLDFSSQRVDLIEDHFDVVFRMGDLSDSGLIARKLIDIKNCTLASPAYLERFGQPTHPSQLNKYACIVGSINHWRFSQQGAVKEHIDVAIKGKFRCKNGRAMKISALAGNGIVRLPYLYCHQEIQTEKLVEVFTDWQIPDTPFYVLYHKDKFQPERLKKFIQFTHEGFKSYLPDL</sequence>
<dbReference type="Gene3D" id="1.10.10.10">
    <property type="entry name" value="Winged helix-like DNA-binding domain superfamily/Winged helix DNA-binding domain"/>
    <property type="match status" value="1"/>
</dbReference>
<comment type="similarity">
    <text evidence="1">Belongs to the LysR transcriptional regulatory family.</text>
</comment>
<evidence type="ECO:0000256" key="2">
    <source>
        <dbReference type="ARBA" id="ARBA00023015"/>
    </source>
</evidence>
<accession>A0ABM6JIJ5</accession>
<keyword evidence="7" id="KW-1185">Reference proteome</keyword>
<dbReference type="PROSITE" id="PS50931">
    <property type="entry name" value="HTH_LYSR"/>
    <property type="match status" value="1"/>
</dbReference>
<protein>
    <submittedName>
        <fullName evidence="6">LysR family transcriptional regulator</fullName>
    </submittedName>
</protein>
<dbReference type="PANTHER" id="PTHR30537">
    <property type="entry name" value="HTH-TYPE TRANSCRIPTIONAL REGULATOR"/>
    <property type="match status" value="1"/>
</dbReference>
<keyword evidence="3" id="KW-0238">DNA-binding</keyword>
<reference evidence="6 7" key="1">
    <citation type="submission" date="2017-03" db="EMBL/GenBank/DDBJ databases">
        <title>Genome sequencing of Shewanella japonica KCTC 22435.</title>
        <authorList>
            <person name="Kim K.M."/>
        </authorList>
    </citation>
    <scope>NUCLEOTIDE SEQUENCE [LARGE SCALE GENOMIC DNA]</scope>
    <source>
        <strain evidence="6 7">KCTC 22435</strain>
    </source>
</reference>
<dbReference type="InterPro" id="IPR005119">
    <property type="entry name" value="LysR_subst-bd"/>
</dbReference>
<proteinExistence type="inferred from homology"/>
<evidence type="ECO:0000256" key="1">
    <source>
        <dbReference type="ARBA" id="ARBA00009437"/>
    </source>
</evidence>
<dbReference type="SUPFAM" id="SSF46785">
    <property type="entry name" value="Winged helix' DNA-binding domain"/>
    <property type="match status" value="1"/>
</dbReference>
<dbReference type="PANTHER" id="PTHR30537:SF5">
    <property type="entry name" value="HTH-TYPE TRANSCRIPTIONAL ACTIVATOR TTDR-RELATED"/>
    <property type="match status" value="1"/>
</dbReference>
<dbReference type="InterPro" id="IPR000847">
    <property type="entry name" value="LysR_HTH_N"/>
</dbReference>
<dbReference type="Pfam" id="PF03466">
    <property type="entry name" value="LysR_substrate"/>
    <property type="match status" value="1"/>
</dbReference>
<evidence type="ECO:0000256" key="3">
    <source>
        <dbReference type="ARBA" id="ARBA00023125"/>
    </source>
</evidence>
<organism evidence="6 7">
    <name type="scientific">Shewanella japonica</name>
    <dbReference type="NCBI Taxonomy" id="93973"/>
    <lineage>
        <taxon>Bacteria</taxon>
        <taxon>Pseudomonadati</taxon>
        <taxon>Pseudomonadota</taxon>
        <taxon>Gammaproteobacteria</taxon>
        <taxon>Alteromonadales</taxon>
        <taxon>Shewanellaceae</taxon>
        <taxon>Shewanella</taxon>
    </lineage>
</organism>
<name>A0ABM6JIJ5_9GAMM</name>
<evidence type="ECO:0000313" key="6">
    <source>
        <dbReference type="EMBL" id="ARD20968.1"/>
    </source>
</evidence>
<keyword evidence="4" id="KW-0804">Transcription</keyword>
<dbReference type="Pfam" id="PF00126">
    <property type="entry name" value="HTH_1"/>
    <property type="match status" value="1"/>
</dbReference>
<feature type="domain" description="HTH lysR-type" evidence="5">
    <location>
        <begin position="5"/>
        <end position="62"/>
    </location>
</feature>
<evidence type="ECO:0000259" key="5">
    <source>
        <dbReference type="PROSITE" id="PS50931"/>
    </source>
</evidence>
<dbReference type="RefSeq" id="WP_080914858.1">
    <property type="nucleotide sequence ID" value="NZ_CP020472.1"/>
</dbReference>
<dbReference type="Gene3D" id="3.40.190.290">
    <property type="match status" value="1"/>
</dbReference>
<gene>
    <name evidence="6" type="ORF">SJ2017_0630</name>
</gene>
<dbReference type="InterPro" id="IPR036388">
    <property type="entry name" value="WH-like_DNA-bd_sf"/>
</dbReference>
<evidence type="ECO:0000256" key="4">
    <source>
        <dbReference type="ARBA" id="ARBA00023163"/>
    </source>
</evidence>
<dbReference type="Proteomes" id="UP000191820">
    <property type="component" value="Chromosome"/>
</dbReference>
<keyword evidence="2" id="KW-0805">Transcription regulation</keyword>